<comment type="catalytic activity">
    <reaction evidence="5">
        <text>a 2'-deoxyadenosine in DNA + S-adenosyl-L-methionine = an N(6)-methyl-2'-deoxyadenosine in DNA + S-adenosyl-L-homocysteine + H(+)</text>
        <dbReference type="Rhea" id="RHEA:15197"/>
        <dbReference type="Rhea" id="RHEA-COMP:12418"/>
        <dbReference type="Rhea" id="RHEA-COMP:12419"/>
        <dbReference type="ChEBI" id="CHEBI:15378"/>
        <dbReference type="ChEBI" id="CHEBI:57856"/>
        <dbReference type="ChEBI" id="CHEBI:59789"/>
        <dbReference type="ChEBI" id="CHEBI:90615"/>
        <dbReference type="ChEBI" id="CHEBI:90616"/>
        <dbReference type="EC" id="2.1.1.72"/>
    </reaction>
</comment>
<keyword evidence="4" id="KW-0949">S-adenosyl-L-methionine</keyword>
<dbReference type="PRINTS" id="PR00506">
    <property type="entry name" value="D21N6MTFRASE"/>
</dbReference>
<name>A0A850TCU2_9BACT</name>
<dbReference type="InterPro" id="IPR009537">
    <property type="entry name" value="DUF1156"/>
</dbReference>
<dbReference type="SUPFAM" id="SSF53335">
    <property type="entry name" value="S-adenosyl-L-methionine-dependent methyltransferases"/>
    <property type="match status" value="2"/>
</dbReference>
<dbReference type="GO" id="GO:0003677">
    <property type="term" value="F:DNA binding"/>
    <property type="evidence" value="ECO:0007669"/>
    <property type="project" value="InterPro"/>
</dbReference>
<dbReference type="AlphaFoldDB" id="A0A850TCU2"/>
<evidence type="ECO:0000259" key="6">
    <source>
        <dbReference type="Pfam" id="PF06634"/>
    </source>
</evidence>
<keyword evidence="2" id="KW-0489">Methyltransferase</keyword>
<dbReference type="InterPro" id="IPR029063">
    <property type="entry name" value="SAM-dependent_MTases_sf"/>
</dbReference>
<dbReference type="EMBL" id="JACADJ010000089">
    <property type="protein sequence ID" value="NWH06598.1"/>
    <property type="molecule type" value="Genomic_DNA"/>
</dbReference>
<evidence type="ECO:0000256" key="5">
    <source>
        <dbReference type="ARBA" id="ARBA00047942"/>
    </source>
</evidence>
<evidence type="ECO:0000256" key="1">
    <source>
        <dbReference type="ARBA" id="ARBA00011900"/>
    </source>
</evidence>
<keyword evidence="3" id="KW-0808">Transferase</keyword>
<dbReference type="GO" id="GO:0009007">
    <property type="term" value="F:site-specific DNA-methyltransferase (adenine-specific) activity"/>
    <property type="evidence" value="ECO:0007669"/>
    <property type="project" value="UniProtKB-EC"/>
</dbReference>
<dbReference type="Gene3D" id="3.40.50.150">
    <property type="entry name" value="Vaccinia Virus protein VP39"/>
    <property type="match status" value="1"/>
</dbReference>
<dbReference type="Proteomes" id="UP000553343">
    <property type="component" value="Unassembled WGS sequence"/>
</dbReference>
<dbReference type="RefSeq" id="WP_178368052.1">
    <property type="nucleotide sequence ID" value="NZ_JACADJ010000089.1"/>
</dbReference>
<keyword evidence="8" id="KW-1185">Reference proteome</keyword>
<dbReference type="InterPro" id="IPR002295">
    <property type="entry name" value="N4/N6-MTase_EcoPI_Mod-like"/>
</dbReference>
<evidence type="ECO:0000313" key="7">
    <source>
        <dbReference type="EMBL" id="NWH06598.1"/>
    </source>
</evidence>
<protein>
    <recommendedName>
        <fullName evidence="1">site-specific DNA-methyltransferase (adenine-specific)</fullName>
        <ecNumber evidence="1">2.1.1.72</ecNumber>
    </recommendedName>
</protein>
<dbReference type="GO" id="GO:0008170">
    <property type="term" value="F:N-methyltransferase activity"/>
    <property type="evidence" value="ECO:0007669"/>
    <property type="project" value="InterPro"/>
</dbReference>
<gene>
    <name evidence="7" type="ORF">HXW94_16670</name>
</gene>
<organism evidence="7 8">
    <name type="scientific">Desulfobacter latus</name>
    <dbReference type="NCBI Taxonomy" id="2292"/>
    <lineage>
        <taxon>Bacteria</taxon>
        <taxon>Pseudomonadati</taxon>
        <taxon>Thermodesulfobacteriota</taxon>
        <taxon>Desulfobacteria</taxon>
        <taxon>Desulfobacterales</taxon>
        <taxon>Desulfobacteraceae</taxon>
        <taxon>Desulfobacter</taxon>
    </lineage>
</organism>
<sequence>MDLSYQDDLRLIEAGFPCHQVGAETQRERGASSALPPLYFLHVWWARRPLTPSRAAILASLLPADTNPDWFIKQLGLKKRVININGISCTLTGKALDKIQTDETNQEVLPVDTAVLNYLEKENTRIQKNIRLINRLKESDPSIQHDPILIKWEAELKEIPRPFPKPGEELIVKQIPADPSWAKTRIEWENKHKIRTQEDKYGYARAFSASPVASETTGLTVLDPTSGGGSIPFEALRLGHNVIANDLNPVACVILNATLKYPSLFGLPLLENIETWGNKLRSAMVDRIERFFPCDKIPNSEKKHLDQLLINAPDLVDNYLDETLDGFLYYRQVTCPHCGGDAPLLNTCWLSKEAGKQWGVKIIPDGKSEGGSVGFETFRAEKGKGPHGEDAEFATVKRGVGLCIHCKQAITPDEIKAQARGESENGTWKDRLYCVVGVRFQPKLDKQGQIQRYKSGARKGEVKTEKIRYFRPPNSNDLNALDQAEKELDKNWDHWDDLGLIPTEKFPQGNDMRPKIYGMPRWCDMFTPRQLLGHLTLMEELNRLQPRILEQEGEKKGKAIITYLQFAIDKGVDYNSRQTRWIAQRGQVSGTFGRHDFSLKWTFGEMIFTGPRSGAAWGLSQVLDAYKGIAELTGKKKHPVTITNGSAANLSKIKPSSVDLVCMDPPYYNNVQYAELSDFYYVWQKRSLKNLYPEYFSRRLTNKTDEAVANPDRDGGTKPAKDTYEKMMGEIFAECRRVLKDSGIMTMMFTHKSQDAWETLTRSLIEHGWIISAAFPVDSEFANSQNIMNNASASSSIFLACRKRQTTSDEPATWTGFGGTGVQQKIRTSVKQGLKDFETLKLNPVDEMVACYGKALSVLSEQWPVLDGDEPVGPIRAMNEASRVVAENQISRITGGKLSINDMAPEAAMALTLYGIYGLGDLPYDEALNLSRSLNIKLEAKTGGYTVDDRFIGINTQSTTRRSNQAAKAEDLGFHAPLLRKGSKLRLALPEERNPKRLEHPQTEWDLLHGLIVQYRQGDIPLVRAYMTRHAEGKEDILMHLLSVWTAETGDENLRKEGNTILFGLK</sequence>
<evidence type="ECO:0000256" key="3">
    <source>
        <dbReference type="ARBA" id="ARBA00022679"/>
    </source>
</evidence>
<reference evidence="7 8" key="1">
    <citation type="submission" date="2020-06" db="EMBL/GenBank/DDBJ databases">
        <title>High-quality draft genome of sulfate reducer Desulfobacter latus type strain AcrS2 isolated from marine sediment.</title>
        <authorList>
            <person name="Hoppe M."/>
            <person name="Larsen C.K."/>
            <person name="Marshall I.P.G."/>
            <person name="Schramm A."/>
            <person name="Marietou A.G."/>
        </authorList>
    </citation>
    <scope>NUCLEOTIDE SEQUENCE [LARGE SCALE GENOMIC DNA]</scope>
    <source>
        <strain evidence="7 8">AcRS2</strain>
    </source>
</reference>
<dbReference type="EC" id="2.1.1.72" evidence="1"/>
<evidence type="ECO:0000313" key="8">
    <source>
        <dbReference type="Proteomes" id="UP000553343"/>
    </source>
</evidence>
<dbReference type="GO" id="GO:0032259">
    <property type="term" value="P:methylation"/>
    <property type="evidence" value="ECO:0007669"/>
    <property type="project" value="UniProtKB-KW"/>
</dbReference>
<accession>A0A850TCU2</accession>
<feature type="domain" description="DUF1156" evidence="6">
    <location>
        <begin position="16"/>
        <end position="65"/>
    </location>
</feature>
<evidence type="ECO:0000256" key="2">
    <source>
        <dbReference type="ARBA" id="ARBA00022603"/>
    </source>
</evidence>
<proteinExistence type="predicted"/>
<evidence type="ECO:0000256" key="4">
    <source>
        <dbReference type="ARBA" id="ARBA00022691"/>
    </source>
</evidence>
<comment type="caution">
    <text evidence="7">The sequence shown here is derived from an EMBL/GenBank/DDBJ whole genome shotgun (WGS) entry which is preliminary data.</text>
</comment>
<dbReference type="Pfam" id="PF06634">
    <property type="entry name" value="DUF1156"/>
    <property type="match status" value="1"/>
</dbReference>